<dbReference type="PANTHER" id="PTHR12858">
    <property type="entry name" value="RIBOSOME BIOGENESIS PROTEIN"/>
    <property type="match status" value="1"/>
</dbReference>
<protein>
    <submittedName>
        <fullName evidence="2">Ribosome biogenesis protein tsr1</fullName>
    </submittedName>
</protein>
<organism evidence="2 3">
    <name type="scientific">Cryomyces antarcticus</name>
    <dbReference type="NCBI Taxonomy" id="329879"/>
    <lineage>
        <taxon>Eukaryota</taxon>
        <taxon>Fungi</taxon>
        <taxon>Dikarya</taxon>
        <taxon>Ascomycota</taxon>
        <taxon>Pezizomycotina</taxon>
        <taxon>Dothideomycetes</taxon>
        <taxon>Dothideomycetes incertae sedis</taxon>
        <taxon>Cryomyces</taxon>
    </lineage>
</organism>
<sequence length="192" mass="21534">MAVEEASEENALDQPTVDQDDLNELAPEEIAMEDAAAYPVSLAPSERKGVFLDDHHYFDDDESHIPNMPKKLPKGTSNYQAAWYLGDVSDSGSEFDDVEDVDGDLDMERSAVPADGVEGLQDMPEPTEVGASEYPQSEMFLDPSPDEEAEQLAEYRARRKDEAEEDLEFPDEIELHPNVLARERLARYRGLK</sequence>
<evidence type="ECO:0000313" key="2">
    <source>
        <dbReference type="EMBL" id="KAK5278563.1"/>
    </source>
</evidence>
<feature type="region of interest" description="Disordered" evidence="1">
    <location>
        <begin position="112"/>
        <end position="170"/>
    </location>
</feature>
<feature type="non-terminal residue" evidence="2">
    <location>
        <position position="192"/>
    </location>
</feature>
<name>A0ABR0M3I1_9PEZI</name>
<keyword evidence="3" id="KW-1185">Reference proteome</keyword>
<comment type="caution">
    <text evidence="2">The sequence shown here is derived from an EMBL/GenBank/DDBJ whole genome shotgun (WGS) entry which is preliminary data.</text>
</comment>
<evidence type="ECO:0000313" key="3">
    <source>
        <dbReference type="Proteomes" id="UP001357485"/>
    </source>
</evidence>
<dbReference type="EMBL" id="JAVRRA010002021">
    <property type="protein sequence ID" value="KAK5278563.1"/>
    <property type="molecule type" value="Genomic_DNA"/>
</dbReference>
<dbReference type="Proteomes" id="UP001357485">
    <property type="component" value="Unassembled WGS sequence"/>
</dbReference>
<feature type="compositionally biased region" description="Basic and acidic residues" evidence="1">
    <location>
        <begin position="153"/>
        <end position="162"/>
    </location>
</feature>
<feature type="region of interest" description="Disordered" evidence="1">
    <location>
        <begin position="1"/>
        <end position="31"/>
    </location>
</feature>
<dbReference type="PANTHER" id="PTHR12858:SF1">
    <property type="entry name" value="PRE-RRNA-PROCESSING PROTEIN TSR1 HOMOLOG"/>
    <property type="match status" value="1"/>
</dbReference>
<gene>
    <name evidence="2" type="primary">TSR1_2</name>
    <name evidence="2" type="ORF">LTR16_008480</name>
</gene>
<evidence type="ECO:0000256" key="1">
    <source>
        <dbReference type="SAM" id="MobiDB-lite"/>
    </source>
</evidence>
<feature type="compositionally biased region" description="Acidic residues" evidence="1">
    <location>
        <begin position="1"/>
        <end position="11"/>
    </location>
</feature>
<dbReference type="InterPro" id="IPR039761">
    <property type="entry name" value="Bms1/Tsr1"/>
</dbReference>
<feature type="compositionally biased region" description="Acidic residues" evidence="1">
    <location>
        <begin position="18"/>
        <end position="31"/>
    </location>
</feature>
<proteinExistence type="predicted"/>
<reference evidence="2 3" key="1">
    <citation type="submission" date="2023-08" db="EMBL/GenBank/DDBJ databases">
        <title>Black Yeasts Isolated from many extreme environments.</title>
        <authorList>
            <person name="Coleine C."/>
            <person name="Stajich J.E."/>
            <person name="Selbmann L."/>
        </authorList>
    </citation>
    <scope>NUCLEOTIDE SEQUENCE [LARGE SCALE GENOMIC DNA]</scope>
    <source>
        <strain evidence="2 3">CCFEE 536</strain>
    </source>
</reference>
<accession>A0ABR0M3I1</accession>